<evidence type="ECO:0000313" key="1">
    <source>
        <dbReference type="EMBL" id="CAE0330449.1"/>
    </source>
</evidence>
<proteinExistence type="predicted"/>
<reference evidence="1" key="1">
    <citation type="submission" date="2021-01" db="EMBL/GenBank/DDBJ databases">
        <authorList>
            <person name="Corre E."/>
            <person name="Pelletier E."/>
            <person name="Niang G."/>
            <person name="Scheremetjew M."/>
            <person name="Finn R."/>
            <person name="Kale V."/>
            <person name="Holt S."/>
            <person name="Cochrane G."/>
            <person name="Meng A."/>
            <person name="Brown T."/>
            <person name="Cohen L."/>
        </authorList>
    </citation>
    <scope>NUCLEOTIDE SEQUENCE</scope>
    <source>
        <strain evidence="1">S3</strain>
    </source>
</reference>
<organism evidence="1">
    <name type="scientific">Strombidium inclinatum</name>
    <dbReference type="NCBI Taxonomy" id="197538"/>
    <lineage>
        <taxon>Eukaryota</taxon>
        <taxon>Sar</taxon>
        <taxon>Alveolata</taxon>
        <taxon>Ciliophora</taxon>
        <taxon>Intramacronucleata</taxon>
        <taxon>Spirotrichea</taxon>
        <taxon>Oligotrichia</taxon>
        <taxon>Strombidiidae</taxon>
        <taxon>Strombidium</taxon>
    </lineage>
</organism>
<protein>
    <submittedName>
        <fullName evidence="1">Uncharacterized protein</fullName>
    </submittedName>
</protein>
<dbReference type="EMBL" id="HBIH01027635">
    <property type="protein sequence ID" value="CAE0330449.1"/>
    <property type="molecule type" value="Transcribed_RNA"/>
</dbReference>
<gene>
    <name evidence="1" type="ORF">SINC0208_LOCUS11081</name>
</gene>
<name>A0A7S3IT27_9SPIT</name>
<dbReference type="AlphaFoldDB" id="A0A7S3IT27"/>
<accession>A0A7S3IT27</accession>
<sequence length="111" mass="12568">MEGQRVAILFGGKFSFVCDLKDGRFHSQHALAWDSCQLEIFSINSLDKVFLQKHLARHPYLSIVRGGRRKFSYSDHPTAGSFVVMKKPQVGQIVGSSELLILKFNNSKIRT</sequence>